<gene>
    <name evidence="2" type="ORF">HB778_40590</name>
</gene>
<dbReference type="GO" id="GO:0016020">
    <property type="term" value="C:membrane"/>
    <property type="evidence" value="ECO:0007669"/>
    <property type="project" value="InterPro"/>
</dbReference>
<keyword evidence="2" id="KW-0614">Plasmid</keyword>
<evidence type="ECO:0000256" key="1">
    <source>
        <dbReference type="SAM" id="Phobius"/>
    </source>
</evidence>
<organism evidence="2 3">
    <name type="scientific">Mesorhizobium huakuii</name>
    <dbReference type="NCBI Taxonomy" id="28104"/>
    <lineage>
        <taxon>Bacteria</taxon>
        <taxon>Pseudomonadati</taxon>
        <taxon>Pseudomonadota</taxon>
        <taxon>Alphaproteobacteria</taxon>
        <taxon>Hyphomicrobiales</taxon>
        <taxon>Phyllobacteriaceae</taxon>
        <taxon>Mesorhizobium</taxon>
    </lineage>
</organism>
<sequence length="202" mass="20661">MIRHLLDPANAITAGGIVLSMIAMGQNILGVPELGAAIALWALLADHLDGIVAKRTKGRQAETAEIGKNLDSLADLVSAGIFPAITILGIAQATPTTIATASLLVLSSALRLAYFNVNGSPGGRSTGLPTTYAVPVTAIVLLCRPFIPDTYFSTVLAASLLAVACLQVAPLQVPKTAGIGYLLVSLFCVATSLALLARVGMA</sequence>
<keyword evidence="1" id="KW-1133">Transmembrane helix</keyword>
<feature type="transmembrane region" description="Helical" evidence="1">
    <location>
        <begin position="9"/>
        <end position="28"/>
    </location>
</feature>
<dbReference type="GO" id="GO:0008654">
    <property type="term" value="P:phospholipid biosynthetic process"/>
    <property type="evidence" value="ECO:0007669"/>
    <property type="project" value="InterPro"/>
</dbReference>
<dbReference type="Proteomes" id="UP000515465">
    <property type="component" value="Plasmid p_1"/>
</dbReference>
<feature type="transmembrane region" description="Helical" evidence="1">
    <location>
        <begin position="178"/>
        <end position="197"/>
    </location>
</feature>
<dbReference type="GO" id="GO:0016780">
    <property type="term" value="F:phosphotransferase activity, for other substituted phosphate groups"/>
    <property type="evidence" value="ECO:0007669"/>
    <property type="project" value="InterPro"/>
</dbReference>
<keyword evidence="1" id="KW-0812">Transmembrane</keyword>
<reference evidence="3" key="1">
    <citation type="journal article" date="2020" name="Mol. Plant Microbe">
        <title>Rhizobial microsymbionts of the narrowly endemic Oxytropis species growing in Kamchatka are characterized by significant genetic diversity and possess a set of genes that are associated with T3SS and T6SS secretion systems and can affect the development of symbiosis.</title>
        <authorList>
            <person name="Safronova V."/>
            <person name="Guro P."/>
            <person name="Sazanova A."/>
            <person name="Kuznetsova I."/>
            <person name="Belimov A."/>
            <person name="Yakubov V."/>
            <person name="Chirak E."/>
            <person name="Afonin A."/>
            <person name="Gogolev Y."/>
            <person name="Andronov E."/>
            <person name="Tikhonovich I."/>
        </authorList>
    </citation>
    <scope>NUCLEOTIDE SEQUENCE [LARGE SCALE GENOMIC DNA]</scope>
    <source>
        <strain evidence="3">583</strain>
        <plasmid evidence="3">p_1</plasmid>
    </source>
</reference>
<name>A0A7G6T6C2_9HYPH</name>
<dbReference type="EMBL" id="CP050299">
    <property type="protein sequence ID" value="QND62304.1"/>
    <property type="molecule type" value="Genomic_DNA"/>
</dbReference>
<geneLocation type="plasmid" evidence="2 3">
    <name>p_1</name>
</geneLocation>
<feature type="transmembrane region" description="Helical" evidence="1">
    <location>
        <begin position="153"/>
        <end position="171"/>
    </location>
</feature>
<accession>A0A7G6T6C2</accession>
<evidence type="ECO:0000313" key="3">
    <source>
        <dbReference type="Proteomes" id="UP000515465"/>
    </source>
</evidence>
<dbReference type="Gene3D" id="1.20.120.1760">
    <property type="match status" value="1"/>
</dbReference>
<proteinExistence type="predicted"/>
<dbReference type="InterPro" id="IPR043130">
    <property type="entry name" value="CDP-OH_PTrfase_TM_dom"/>
</dbReference>
<keyword evidence="1" id="KW-0472">Membrane</keyword>
<dbReference type="InterPro" id="IPR000462">
    <property type="entry name" value="CDP-OH_P_trans"/>
</dbReference>
<dbReference type="Pfam" id="PF01066">
    <property type="entry name" value="CDP-OH_P_transf"/>
    <property type="match status" value="1"/>
</dbReference>
<protein>
    <recommendedName>
        <fullName evidence="4">CDP-alcohol phosphatidyltransferase</fullName>
    </recommendedName>
</protein>
<dbReference type="RefSeq" id="WP_183465684.1">
    <property type="nucleotide sequence ID" value="NZ_CP050299.1"/>
</dbReference>
<evidence type="ECO:0000313" key="2">
    <source>
        <dbReference type="EMBL" id="QND62304.1"/>
    </source>
</evidence>
<evidence type="ECO:0008006" key="4">
    <source>
        <dbReference type="Google" id="ProtNLM"/>
    </source>
</evidence>
<dbReference type="AlphaFoldDB" id="A0A7G6T6C2"/>